<sequence>MEKATGILVATLWPTQPFFPILERETNLPPKHARRIPSPSQKVDWWTKRQYEHNIKKWTAYAERVRVDCTSPPVAQAVNFLAELYTSGASFSALCPARSALSCFLHLRETKETFGNLHVVKKLMKGVFENKPSILLEDRVSVWDTNAVL</sequence>
<dbReference type="PANTHER" id="PTHR35617:SF3">
    <property type="entry name" value="CORE-BINDING (CB) DOMAIN-CONTAINING PROTEIN"/>
    <property type="match status" value="1"/>
</dbReference>
<organism evidence="2 3">
    <name type="scientific">Plakobranchus ocellatus</name>
    <dbReference type="NCBI Taxonomy" id="259542"/>
    <lineage>
        <taxon>Eukaryota</taxon>
        <taxon>Metazoa</taxon>
        <taxon>Spiralia</taxon>
        <taxon>Lophotrochozoa</taxon>
        <taxon>Mollusca</taxon>
        <taxon>Gastropoda</taxon>
        <taxon>Heterobranchia</taxon>
        <taxon>Euthyneura</taxon>
        <taxon>Panpulmonata</taxon>
        <taxon>Sacoglossa</taxon>
        <taxon>Placobranchoidea</taxon>
        <taxon>Plakobranchidae</taxon>
        <taxon>Plakobranchus</taxon>
    </lineage>
</organism>
<keyword evidence="2" id="KW-0808">Transferase</keyword>
<evidence type="ECO:0000256" key="1">
    <source>
        <dbReference type="ARBA" id="ARBA00023125"/>
    </source>
</evidence>
<dbReference type="GO" id="GO:0003677">
    <property type="term" value="F:DNA binding"/>
    <property type="evidence" value="ECO:0007669"/>
    <property type="project" value="UniProtKB-KW"/>
</dbReference>
<dbReference type="EMBL" id="BLXT01002375">
    <property type="protein sequence ID" value="GFN93934.1"/>
    <property type="molecule type" value="Genomic_DNA"/>
</dbReference>
<name>A0AAV3ZE90_9GAST</name>
<evidence type="ECO:0000313" key="3">
    <source>
        <dbReference type="Proteomes" id="UP000735302"/>
    </source>
</evidence>
<dbReference type="PANTHER" id="PTHR35617">
    <property type="entry name" value="PHAGE_INTEGRASE DOMAIN-CONTAINING PROTEIN"/>
    <property type="match status" value="1"/>
</dbReference>
<dbReference type="InterPro" id="IPR010998">
    <property type="entry name" value="Integrase_recombinase_N"/>
</dbReference>
<dbReference type="GO" id="GO:0003964">
    <property type="term" value="F:RNA-directed DNA polymerase activity"/>
    <property type="evidence" value="ECO:0007669"/>
    <property type="project" value="UniProtKB-KW"/>
</dbReference>
<proteinExistence type="predicted"/>
<gene>
    <name evidence="2" type="ORF">PoB_002044000</name>
</gene>
<dbReference type="Gene3D" id="1.10.150.130">
    <property type="match status" value="1"/>
</dbReference>
<evidence type="ECO:0000313" key="2">
    <source>
        <dbReference type="EMBL" id="GFN93934.1"/>
    </source>
</evidence>
<protein>
    <submittedName>
        <fullName evidence="2">Reverse transcriptase</fullName>
    </submittedName>
</protein>
<comment type="caution">
    <text evidence="2">The sequence shown here is derived from an EMBL/GenBank/DDBJ whole genome shotgun (WGS) entry which is preliminary data.</text>
</comment>
<dbReference type="Proteomes" id="UP000735302">
    <property type="component" value="Unassembled WGS sequence"/>
</dbReference>
<reference evidence="2 3" key="1">
    <citation type="journal article" date="2021" name="Elife">
        <title>Chloroplast acquisition without the gene transfer in kleptoplastic sea slugs, Plakobranchus ocellatus.</title>
        <authorList>
            <person name="Maeda T."/>
            <person name="Takahashi S."/>
            <person name="Yoshida T."/>
            <person name="Shimamura S."/>
            <person name="Takaki Y."/>
            <person name="Nagai Y."/>
            <person name="Toyoda A."/>
            <person name="Suzuki Y."/>
            <person name="Arimoto A."/>
            <person name="Ishii H."/>
            <person name="Satoh N."/>
            <person name="Nishiyama T."/>
            <person name="Hasebe M."/>
            <person name="Maruyama T."/>
            <person name="Minagawa J."/>
            <person name="Obokata J."/>
            <person name="Shigenobu S."/>
        </authorList>
    </citation>
    <scope>NUCLEOTIDE SEQUENCE [LARGE SCALE GENOMIC DNA]</scope>
</reference>
<keyword evidence="2" id="KW-0548">Nucleotidyltransferase</keyword>
<keyword evidence="2" id="KW-0695">RNA-directed DNA polymerase</keyword>
<keyword evidence="3" id="KW-1185">Reference proteome</keyword>
<dbReference type="AlphaFoldDB" id="A0AAV3ZE90"/>
<accession>A0AAV3ZE90</accession>
<keyword evidence="1" id="KW-0238">DNA-binding</keyword>